<keyword evidence="10" id="KW-0028">Amino-acid biosynthesis</keyword>
<dbReference type="UniPathway" id="UPA00050">
    <property type="reaction ID" value="UER00461"/>
</dbReference>
<keyword evidence="2 9" id="KW-0808">Transferase</keyword>
<dbReference type="GO" id="GO:0009089">
    <property type="term" value="P:lysine biosynthetic process via diaminopimelate"/>
    <property type="evidence" value="ECO:0007669"/>
    <property type="project" value="UniProtKB-UniPathway"/>
</dbReference>
<evidence type="ECO:0000256" key="4">
    <source>
        <dbReference type="ARBA" id="ARBA00022777"/>
    </source>
</evidence>
<dbReference type="KEGG" id="sfc:Spiaf_2764"/>
<dbReference type="GO" id="GO:0005524">
    <property type="term" value="F:ATP binding"/>
    <property type="evidence" value="ECO:0007669"/>
    <property type="project" value="UniProtKB-KW"/>
</dbReference>
<feature type="binding site" evidence="8">
    <location>
        <position position="246"/>
    </location>
    <ligand>
        <name>ATP</name>
        <dbReference type="ChEBI" id="CHEBI:30616"/>
    </ligand>
</feature>
<dbReference type="PANTHER" id="PTHR43070:SF3">
    <property type="entry name" value="HOMOSERINE DEHYDROGENASE"/>
    <property type="match status" value="1"/>
</dbReference>
<keyword evidence="13" id="KW-1185">Reference proteome</keyword>
<dbReference type="Gene3D" id="3.40.1160.10">
    <property type="entry name" value="Acetylglutamate kinase-like"/>
    <property type="match status" value="1"/>
</dbReference>
<comment type="pathway">
    <text evidence="10">Amino-acid biosynthesis; L-threonine biosynthesis; L-threonine from L-aspartate: step 1/5.</text>
</comment>
<evidence type="ECO:0000256" key="3">
    <source>
        <dbReference type="ARBA" id="ARBA00022741"/>
    </source>
</evidence>
<dbReference type="UniPathway" id="UPA00051">
    <property type="reaction ID" value="UER00462"/>
</dbReference>
<dbReference type="InterPro" id="IPR005260">
    <property type="entry name" value="Asp_kin_monofn"/>
</dbReference>
<dbReference type="Pfam" id="PF22468">
    <property type="entry name" value="ACT_9"/>
    <property type="match status" value="2"/>
</dbReference>
<dbReference type="Proteomes" id="UP000007383">
    <property type="component" value="Chromosome"/>
</dbReference>
<keyword evidence="6" id="KW-0521">NADP</keyword>
<dbReference type="InterPro" id="IPR011147">
    <property type="entry name" value="Bifunc_Aspkin/hSer_DH"/>
</dbReference>
<evidence type="ECO:0000256" key="1">
    <source>
        <dbReference type="ARBA" id="ARBA00004766"/>
    </source>
</evidence>
<name>H9UMP5_SPIAZ</name>
<reference evidence="13" key="1">
    <citation type="journal article" date="2013" name="Stand. Genomic Sci.">
        <title>Complete genome sequence of the halophilic bacterium Spirochaeta africana type strain (Z-7692(T)) from the alkaline Lake Magadi in the East African Rift.</title>
        <authorList>
            <person name="Liolos K."/>
            <person name="Abt B."/>
            <person name="Scheuner C."/>
            <person name="Teshima H."/>
            <person name="Held B."/>
            <person name="Lapidus A."/>
            <person name="Nolan M."/>
            <person name="Lucas S."/>
            <person name="Deshpande S."/>
            <person name="Cheng J.F."/>
            <person name="Tapia R."/>
            <person name="Goodwin L.A."/>
            <person name="Pitluck S."/>
            <person name="Pagani I."/>
            <person name="Ivanova N."/>
            <person name="Mavromatis K."/>
            <person name="Mikhailova N."/>
            <person name="Huntemann M."/>
            <person name="Pati A."/>
            <person name="Chen A."/>
            <person name="Palaniappan K."/>
            <person name="Land M."/>
            <person name="Rohde M."/>
            <person name="Tindall B.J."/>
            <person name="Detter J.C."/>
            <person name="Goker M."/>
            <person name="Bristow J."/>
            <person name="Eisen J.A."/>
            <person name="Markowitz V."/>
            <person name="Hugenholtz P."/>
            <person name="Woyke T."/>
            <person name="Klenk H.P."/>
            <person name="Kyrpides N.C."/>
        </authorList>
    </citation>
    <scope>NUCLEOTIDE SEQUENCE</scope>
    <source>
        <strain evidence="13">ATCC 700263 / DSM 8902 / Z-7692</strain>
    </source>
</reference>
<dbReference type="SUPFAM" id="SSF53633">
    <property type="entry name" value="Carbamate kinase-like"/>
    <property type="match status" value="1"/>
</dbReference>
<dbReference type="NCBIfam" id="TIGR00657">
    <property type="entry name" value="asp_kinases"/>
    <property type="match status" value="1"/>
</dbReference>
<dbReference type="GO" id="GO:0009088">
    <property type="term" value="P:threonine biosynthetic process"/>
    <property type="evidence" value="ECO:0007669"/>
    <property type="project" value="UniProtKB-UniPathway"/>
</dbReference>
<dbReference type="InterPro" id="IPR036393">
    <property type="entry name" value="AceGlu_kinase-like_sf"/>
</dbReference>
<evidence type="ECO:0000256" key="5">
    <source>
        <dbReference type="ARBA" id="ARBA00022840"/>
    </source>
</evidence>
<dbReference type="PROSITE" id="PS00324">
    <property type="entry name" value="ASPARTOKINASE"/>
    <property type="match status" value="1"/>
</dbReference>
<evidence type="ECO:0000256" key="7">
    <source>
        <dbReference type="ARBA" id="ARBA00047872"/>
    </source>
</evidence>
<dbReference type="PIRSF" id="PIRSF000726">
    <property type="entry name" value="Asp_kin"/>
    <property type="match status" value="1"/>
</dbReference>
<keyword evidence="5 8" id="KW-0067">ATP-binding</keyword>
<evidence type="ECO:0000259" key="11">
    <source>
        <dbReference type="PROSITE" id="PS51671"/>
    </source>
</evidence>
<feature type="domain" description="ACT" evidence="11">
    <location>
        <begin position="409"/>
        <end position="472"/>
    </location>
</feature>
<proteinExistence type="inferred from homology"/>
<dbReference type="PATRIC" id="fig|889378.3.peg.2737"/>
<dbReference type="SUPFAM" id="SSF55021">
    <property type="entry name" value="ACT-like"/>
    <property type="match status" value="2"/>
</dbReference>
<keyword evidence="3 8" id="KW-0547">Nucleotide-binding</keyword>
<dbReference type="CDD" id="cd04243">
    <property type="entry name" value="AAK_AK-HSDH-like"/>
    <property type="match status" value="1"/>
</dbReference>
<sequence>MSKSHKIIVSKFGGSSVQDSQTIQNTVRIVAGRAEGSSRGPVVVLSAMRGITDLLLQAATTAEQGNNEAEKLLVDIQNRHQATVAELMPQASPERDELQREMEELFFQLKEILHGVSLLHECTKRTRDYIVSFGERLNCLQVSAYMRSQGLAAEMVDAREMIRTSEEHDGATVLFQETYARITKRLQEIDGIAVVPGFIGSTADGVTTTLGRNGSDYTASLLGAALEAEAIEIWTDVDGVLSADPRVVDHATLLPQVSFREAMELSYFGADVIHPYTMIPAMEAGIPIWIKNTRNPDNAGTKISDVPSDASQVITGLASIGGVALINIEGGGMVGIPGFAGRVFKALAEHNINIIMITQASSEHSICIVIREDQVATALSALNKELARELATHQIQDFDVIDDLEIVAVIGENMRGTPGISGQLFSTLGDKGINVLAIAQGSSEMNVSFVIHRGEREVVLRSLHDRFFLKKD</sequence>
<evidence type="ECO:0000256" key="6">
    <source>
        <dbReference type="ARBA" id="ARBA00022857"/>
    </source>
</evidence>
<dbReference type="FunFam" id="3.30.2130.10:FF:000001">
    <property type="entry name" value="Bifunctional aspartokinase/homoserine dehydrogenase"/>
    <property type="match status" value="1"/>
</dbReference>
<dbReference type="InterPro" id="IPR054352">
    <property type="entry name" value="ACT_Aspartokinase"/>
</dbReference>
<gene>
    <name evidence="12" type="ordered locus">Spiaf_2764</name>
</gene>
<feature type="binding site" evidence="8">
    <location>
        <position position="135"/>
    </location>
    <ligand>
        <name>substrate</name>
    </ligand>
</feature>
<dbReference type="RefSeq" id="WP_014456770.1">
    <property type="nucleotide sequence ID" value="NC_017098.1"/>
</dbReference>
<feature type="binding site" evidence="8">
    <location>
        <begin position="235"/>
        <end position="236"/>
    </location>
    <ligand>
        <name>ATP</name>
        <dbReference type="ChEBI" id="CHEBI:30616"/>
    </ligand>
</feature>
<comment type="pathway">
    <text evidence="10">Amino-acid biosynthesis; L-methionine biosynthesis via de novo pathway; L-homoserine from L-aspartate: step 1/3.</text>
</comment>
<dbReference type="EMBL" id="CP003282">
    <property type="protein sequence ID" value="AFG38788.1"/>
    <property type="molecule type" value="Genomic_DNA"/>
</dbReference>
<feature type="domain" description="ACT" evidence="11">
    <location>
        <begin position="328"/>
        <end position="400"/>
    </location>
</feature>
<evidence type="ECO:0000256" key="10">
    <source>
        <dbReference type="RuleBase" id="RU004249"/>
    </source>
</evidence>
<dbReference type="GO" id="GO:0004072">
    <property type="term" value="F:aspartate kinase activity"/>
    <property type="evidence" value="ECO:0007669"/>
    <property type="project" value="UniProtKB-EC"/>
</dbReference>
<keyword evidence="4 9" id="KW-0418">Kinase</keyword>
<dbReference type="CDD" id="cd04921">
    <property type="entry name" value="ACT_AKi-HSDH-ThrA-like_1"/>
    <property type="match status" value="1"/>
</dbReference>
<accession>H9UMP5</accession>
<dbReference type="Pfam" id="PF00696">
    <property type="entry name" value="AA_kinase"/>
    <property type="match status" value="1"/>
</dbReference>
<dbReference type="GO" id="GO:0004412">
    <property type="term" value="F:homoserine dehydrogenase activity"/>
    <property type="evidence" value="ECO:0007669"/>
    <property type="project" value="InterPro"/>
</dbReference>
<dbReference type="Gene3D" id="3.30.2130.10">
    <property type="entry name" value="VC0802-like"/>
    <property type="match status" value="1"/>
</dbReference>
<comment type="similarity">
    <text evidence="9">Belongs to the aspartokinase family.</text>
</comment>
<dbReference type="HOGENOM" id="CLU_009116_6_0_12"/>
<dbReference type="STRING" id="889378.Spiaf_2764"/>
<dbReference type="AlphaFoldDB" id="H9UMP5"/>
<dbReference type="InterPro" id="IPR001341">
    <property type="entry name" value="Asp_kinase"/>
</dbReference>
<evidence type="ECO:0000313" key="13">
    <source>
        <dbReference type="Proteomes" id="UP000007383"/>
    </source>
</evidence>
<dbReference type="InterPro" id="IPR018042">
    <property type="entry name" value="Aspartate_kinase_CS"/>
</dbReference>
<dbReference type="InterPro" id="IPR001048">
    <property type="entry name" value="Asp/Glu/Uridylate_kinase"/>
</dbReference>
<evidence type="ECO:0000256" key="9">
    <source>
        <dbReference type="RuleBase" id="RU003448"/>
    </source>
</evidence>
<evidence type="ECO:0000313" key="12">
    <source>
        <dbReference type="EMBL" id="AFG38788.1"/>
    </source>
</evidence>
<dbReference type="InterPro" id="IPR002912">
    <property type="entry name" value="ACT_dom"/>
</dbReference>
<comment type="catalytic activity">
    <reaction evidence="7 9">
        <text>L-aspartate + ATP = 4-phospho-L-aspartate + ADP</text>
        <dbReference type="Rhea" id="RHEA:23776"/>
        <dbReference type="ChEBI" id="CHEBI:29991"/>
        <dbReference type="ChEBI" id="CHEBI:30616"/>
        <dbReference type="ChEBI" id="CHEBI:57535"/>
        <dbReference type="ChEBI" id="CHEBI:456216"/>
        <dbReference type="EC" id="2.7.2.4"/>
    </reaction>
</comment>
<comment type="pathway">
    <text evidence="1 10">Amino-acid biosynthesis; L-lysine biosynthesis via DAP pathway; (S)-tetrahydrodipicolinate from L-aspartate: step 1/4.</text>
</comment>
<dbReference type="PANTHER" id="PTHR43070">
    <property type="match status" value="1"/>
</dbReference>
<dbReference type="UniPathway" id="UPA00034">
    <property type="reaction ID" value="UER00015"/>
</dbReference>
<evidence type="ECO:0000256" key="2">
    <source>
        <dbReference type="ARBA" id="ARBA00022679"/>
    </source>
</evidence>
<dbReference type="EC" id="2.7.2.4" evidence="9"/>
<evidence type="ECO:0000256" key="8">
    <source>
        <dbReference type="PIRSR" id="PIRSR000726-1"/>
    </source>
</evidence>
<organism evidence="12 13">
    <name type="scientific">Spirochaeta africana (strain ATCC 700263 / DSM 8902 / Z-7692)</name>
    <dbReference type="NCBI Taxonomy" id="889378"/>
    <lineage>
        <taxon>Bacteria</taxon>
        <taxon>Pseudomonadati</taxon>
        <taxon>Spirochaetota</taxon>
        <taxon>Spirochaetia</taxon>
        <taxon>Spirochaetales</taxon>
        <taxon>Spirochaetaceae</taxon>
        <taxon>Spirochaeta</taxon>
    </lineage>
</organism>
<dbReference type="CDD" id="cd04892">
    <property type="entry name" value="ACT_AK-like_2"/>
    <property type="match status" value="1"/>
</dbReference>
<dbReference type="InterPro" id="IPR045865">
    <property type="entry name" value="ACT-like_dom_sf"/>
</dbReference>
<protein>
    <recommendedName>
        <fullName evidence="9">Aspartokinase</fullName>
        <ecNumber evidence="9">2.7.2.4</ecNumber>
    </recommendedName>
</protein>
<dbReference type="PROSITE" id="PS51671">
    <property type="entry name" value="ACT"/>
    <property type="match status" value="2"/>
</dbReference>
<dbReference type="eggNOG" id="COG0527">
    <property type="taxonomic scope" value="Bacteria"/>
</dbReference>